<dbReference type="InterPro" id="IPR001173">
    <property type="entry name" value="Glyco_trans_2-like"/>
</dbReference>
<evidence type="ECO:0000313" key="4">
    <source>
        <dbReference type="Proteomes" id="UP000196475"/>
    </source>
</evidence>
<keyword evidence="3" id="KW-0808">Transferase</keyword>
<comment type="similarity">
    <text evidence="1">Belongs to the glycosyltransferase 2 family.</text>
</comment>
<dbReference type="PANTHER" id="PTHR22916:SF3">
    <property type="entry name" value="UDP-GLCNAC:BETAGAL BETA-1,3-N-ACETYLGLUCOSAMINYLTRANSFERASE-LIKE PROTEIN 1"/>
    <property type="match status" value="1"/>
</dbReference>
<dbReference type="InterPro" id="IPR029044">
    <property type="entry name" value="Nucleotide-diphossugar_trans"/>
</dbReference>
<accession>A0A1Y3PNS0</accession>
<reference evidence="4" key="1">
    <citation type="submission" date="2016-06" db="EMBL/GenBank/DDBJ databases">
        <authorList>
            <person name="Nascimento L."/>
            <person name="Pereira R.V."/>
            <person name="Martins L.F."/>
            <person name="Quaggio R.B."/>
            <person name="Silva A.M."/>
            <person name="Setubal J.C."/>
        </authorList>
    </citation>
    <scope>NUCLEOTIDE SEQUENCE [LARGE SCALE GENOMIC DNA]</scope>
</reference>
<dbReference type="AlphaFoldDB" id="A0A1Y3PNS0"/>
<dbReference type="CDD" id="cd04196">
    <property type="entry name" value="GT_2_like_d"/>
    <property type="match status" value="1"/>
</dbReference>
<dbReference type="Pfam" id="PF00535">
    <property type="entry name" value="Glycos_transf_2"/>
    <property type="match status" value="1"/>
</dbReference>
<dbReference type="Gene3D" id="3.90.550.10">
    <property type="entry name" value="Spore Coat Polysaccharide Biosynthesis Protein SpsA, Chain A"/>
    <property type="match status" value="1"/>
</dbReference>
<dbReference type="EMBL" id="LZRT01000054">
    <property type="protein sequence ID" value="OUM89003.1"/>
    <property type="molecule type" value="Genomic_DNA"/>
</dbReference>
<dbReference type="SUPFAM" id="SSF53448">
    <property type="entry name" value="Nucleotide-diphospho-sugar transferases"/>
    <property type="match status" value="1"/>
</dbReference>
<protein>
    <submittedName>
        <fullName evidence="3">Glycosyl transferase family 2</fullName>
    </submittedName>
</protein>
<feature type="domain" description="Glycosyltransferase 2-like" evidence="2">
    <location>
        <begin position="1"/>
        <end position="126"/>
    </location>
</feature>
<gene>
    <name evidence="3" type="ORF">BAA01_10310</name>
</gene>
<name>A0A1Y3PNS0_9BACI</name>
<proteinExistence type="inferred from homology"/>
<evidence type="ECO:0000259" key="2">
    <source>
        <dbReference type="Pfam" id="PF00535"/>
    </source>
</evidence>
<evidence type="ECO:0000313" key="3">
    <source>
        <dbReference type="EMBL" id="OUM89003.1"/>
    </source>
</evidence>
<comment type="caution">
    <text evidence="3">The sequence shown here is derived from an EMBL/GenBank/DDBJ whole genome shotgun (WGS) entry which is preliminary data.</text>
</comment>
<dbReference type="GO" id="GO:0016758">
    <property type="term" value="F:hexosyltransferase activity"/>
    <property type="evidence" value="ECO:0007669"/>
    <property type="project" value="UniProtKB-ARBA"/>
</dbReference>
<sequence length="299" mass="35013">MSTYNGSEFLREQIESVLNQSYHKVKLLVRDDGSTDSTKDILKYYLHKNPERVQVIWGSNIGVINSFFELLNIADHSCDFYCFCDQDDVWFPDKIDRALRQLNGLSHIPAMVCTTTYVTDKSLKPLNIWPKPPARQPSFFNAVVQNIAVGATITLNKRARELIIGKAIQTEFIQMHDWWTYLCVSAFGKVIFDSQPSILYRQHDRNTVGGETSFYNLLIRKWKSFRRNRGKYLLRKQAAEFNRIYGHLLNENEQSQLLAFLEKKETLKDRLAYLNKCKLYRNSPFEQLIFKFLILIGYI</sequence>
<dbReference type="PANTHER" id="PTHR22916">
    <property type="entry name" value="GLYCOSYLTRANSFERASE"/>
    <property type="match status" value="1"/>
</dbReference>
<evidence type="ECO:0000256" key="1">
    <source>
        <dbReference type="ARBA" id="ARBA00006739"/>
    </source>
</evidence>
<dbReference type="Proteomes" id="UP000196475">
    <property type="component" value="Unassembled WGS sequence"/>
</dbReference>
<organism evidence="3 4">
    <name type="scientific">Bacillus thermozeamaize</name>
    <dbReference type="NCBI Taxonomy" id="230954"/>
    <lineage>
        <taxon>Bacteria</taxon>
        <taxon>Bacillati</taxon>
        <taxon>Bacillota</taxon>
        <taxon>Bacilli</taxon>
        <taxon>Bacillales</taxon>
        <taxon>Bacillaceae</taxon>
        <taxon>Bacillus</taxon>
    </lineage>
</organism>